<sequence>MGQLQLRFLQMRHLCVLVHHRKAMDAPAIKIVTKTYIYFSNKKILVSLDVCSSSNGIQIAFAAIGMYERKNKKIKFCGMQSSNFRINLVSPSLNASRKSFATVGQSVAQK</sequence>
<proteinExistence type="predicted"/>
<reference evidence="2" key="1">
    <citation type="submission" date="2022-11" db="UniProtKB">
        <authorList>
            <consortium name="WormBaseParasite"/>
        </authorList>
    </citation>
    <scope>IDENTIFICATION</scope>
</reference>
<organism evidence="1 2">
    <name type="scientific">Romanomermis culicivorax</name>
    <name type="common">Nematode worm</name>
    <dbReference type="NCBI Taxonomy" id="13658"/>
    <lineage>
        <taxon>Eukaryota</taxon>
        <taxon>Metazoa</taxon>
        <taxon>Ecdysozoa</taxon>
        <taxon>Nematoda</taxon>
        <taxon>Enoplea</taxon>
        <taxon>Dorylaimia</taxon>
        <taxon>Mermithida</taxon>
        <taxon>Mermithoidea</taxon>
        <taxon>Mermithidae</taxon>
        <taxon>Romanomermis</taxon>
    </lineage>
</organism>
<name>A0A915IQV5_ROMCU</name>
<accession>A0A915IQV5</accession>
<dbReference type="AlphaFoldDB" id="A0A915IQV5"/>
<evidence type="ECO:0000313" key="1">
    <source>
        <dbReference type="Proteomes" id="UP000887565"/>
    </source>
</evidence>
<keyword evidence="1" id="KW-1185">Reference proteome</keyword>
<protein>
    <submittedName>
        <fullName evidence="2">Uncharacterized protein</fullName>
    </submittedName>
</protein>
<evidence type="ECO:0000313" key="2">
    <source>
        <dbReference type="WBParaSite" id="nRc.2.0.1.t16578-RA"/>
    </source>
</evidence>
<dbReference type="Proteomes" id="UP000887565">
    <property type="component" value="Unplaced"/>
</dbReference>
<dbReference type="WBParaSite" id="nRc.2.0.1.t16578-RA">
    <property type="protein sequence ID" value="nRc.2.0.1.t16578-RA"/>
    <property type="gene ID" value="nRc.2.0.1.g16578"/>
</dbReference>